<dbReference type="RefSeq" id="WP_151618505.1">
    <property type="nucleotide sequence ID" value="NZ_WBXO01000002.1"/>
</dbReference>
<accession>A0A6I0F147</accession>
<dbReference type="OrthoDB" id="1739831at2"/>
<reference evidence="1 2" key="1">
    <citation type="submission" date="2019-10" db="EMBL/GenBank/DDBJ databases">
        <title>Whole-genome sequence of the extremophile Heliorestis acidaminivorans DSM 24790.</title>
        <authorList>
            <person name="Kyndt J.A."/>
            <person name="Meyer T.E."/>
        </authorList>
    </citation>
    <scope>NUCLEOTIDE SEQUENCE [LARGE SCALE GENOMIC DNA]</scope>
    <source>
        <strain evidence="1 2">DSM 24790</strain>
    </source>
</reference>
<evidence type="ECO:0008006" key="3">
    <source>
        <dbReference type="Google" id="ProtNLM"/>
    </source>
</evidence>
<dbReference type="EMBL" id="WBXO01000002">
    <property type="protein sequence ID" value="KAB2953641.1"/>
    <property type="molecule type" value="Genomic_DNA"/>
</dbReference>
<gene>
    <name evidence="1" type="ORF">F9B85_03195</name>
</gene>
<comment type="caution">
    <text evidence="1">The sequence shown here is derived from an EMBL/GenBank/DDBJ whole genome shotgun (WGS) entry which is preliminary data.</text>
</comment>
<protein>
    <recommendedName>
        <fullName evidence="3">MerR family transcriptional regulator</fullName>
    </recommendedName>
</protein>
<keyword evidence="2" id="KW-1185">Reference proteome</keyword>
<proteinExistence type="predicted"/>
<sequence>MNVKNCPRCDRIFVHHPGTRNLCPHCIREEEEHYEAVRTYLRKNPGANVIDVANETGVDEDTIVRYIKEGRLEATSTLKATWPCDHCKEPIDKGNICLRCQDELASDLRKAAGTLKATEQEEYNKMRRERVFAVEKEKGKKW</sequence>
<dbReference type="AlphaFoldDB" id="A0A6I0F147"/>
<organism evidence="1 2">
    <name type="scientific">Heliorestis acidaminivorans</name>
    <dbReference type="NCBI Taxonomy" id="553427"/>
    <lineage>
        <taxon>Bacteria</taxon>
        <taxon>Bacillati</taxon>
        <taxon>Bacillota</taxon>
        <taxon>Clostridia</taxon>
        <taxon>Eubacteriales</taxon>
        <taxon>Heliobacteriaceae</taxon>
        <taxon>Heliorestis</taxon>
    </lineage>
</organism>
<name>A0A6I0F147_9FIRM</name>
<evidence type="ECO:0000313" key="1">
    <source>
        <dbReference type="EMBL" id="KAB2953641.1"/>
    </source>
</evidence>
<evidence type="ECO:0000313" key="2">
    <source>
        <dbReference type="Proteomes" id="UP000468766"/>
    </source>
</evidence>
<dbReference type="Proteomes" id="UP000468766">
    <property type="component" value="Unassembled WGS sequence"/>
</dbReference>